<accession>A0A369KW10</accession>
<dbReference type="PANTHER" id="PTHR30026">
    <property type="entry name" value="OUTER MEMBRANE PROTEIN TOLC"/>
    <property type="match status" value="1"/>
</dbReference>
<keyword evidence="5" id="KW-0998">Cell outer membrane</keyword>
<comment type="subcellular location">
    <subcellularLocation>
        <location evidence="1">Cell outer membrane</location>
    </subcellularLocation>
</comment>
<reference evidence="6" key="1">
    <citation type="submission" date="2018-04" db="EMBL/GenBank/DDBJ databases">
        <title>Draft genome sequence of the Candidatus Spirobacillus cienkowskii, a pathogen of freshwater Daphnia species, reconstructed from hemolymph metagenomic reads.</title>
        <authorList>
            <person name="Bresciani L."/>
            <person name="Lemos L.N."/>
            <person name="Wale N."/>
            <person name="Lin J.Y."/>
            <person name="Fernandes G.R."/>
            <person name="Duffy M.A."/>
            <person name="Rodrigues J.M."/>
        </authorList>
    </citation>
    <scope>NUCLEOTIDE SEQUENCE [LARGE SCALE GENOMIC DNA]</scope>
    <source>
        <strain evidence="6">Binning01</strain>
    </source>
</reference>
<dbReference type="Proteomes" id="UP000253934">
    <property type="component" value="Unassembled WGS sequence"/>
</dbReference>
<dbReference type="GO" id="GO:0015288">
    <property type="term" value="F:porin activity"/>
    <property type="evidence" value="ECO:0007669"/>
    <property type="project" value="TreeGrafter"/>
</dbReference>
<evidence type="ECO:0000313" key="6">
    <source>
        <dbReference type="EMBL" id="RDB36997.1"/>
    </source>
</evidence>
<dbReference type="GO" id="GO:1990281">
    <property type="term" value="C:efflux pump complex"/>
    <property type="evidence" value="ECO:0007669"/>
    <property type="project" value="TreeGrafter"/>
</dbReference>
<name>A0A369KW10_9BACT</name>
<dbReference type="PANTHER" id="PTHR30026:SF20">
    <property type="entry name" value="OUTER MEMBRANE PROTEIN TOLC"/>
    <property type="match status" value="1"/>
</dbReference>
<gene>
    <name evidence="6" type="ORF">DCC88_02170</name>
</gene>
<keyword evidence="7" id="KW-1185">Reference proteome</keyword>
<evidence type="ECO:0000256" key="1">
    <source>
        <dbReference type="ARBA" id="ARBA00004442"/>
    </source>
</evidence>
<evidence type="ECO:0000313" key="7">
    <source>
        <dbReference type="Proteomes" id="UP000253934"/>
    </source>
</evidence>
<evidence type="ECO:0000256" key="2">
    <source>
        <dbReference type="ARBA" id="ARBA00022452"/>
    </source>
</evidence>
<organism evidence="6 7">
    <name type="scientific">Spirobacillus cienkowskii</name>
    <dbReference type="NCBI Taxonomy" id="495820"/>
    <lineage>
        <taxon>Bacteria</taxon>
        <taxon>Pseudomonadati</taxon>
        <taxon>Bdellovibrionota</taxon>
        <taxon>Oligoflexia</taxon>
        <taxon>Silvanigrellales</taxon>
        <taxon>Spirobacillus</taxon>
    </lineage>
</organism>
<protein>
    <submittedName>
        <fullName evidence="6">TolC family protein</fullName>
    </submittedName>
</protein>
<proteinExistence type="predicted"/>
<sequence>MGAFMNLGYRVLKFSILALGFLVNTLLAAQQKIGFLEFINLYETNSLGVKSIKANLQSLDLEHAQAELLTQPQGFVEFSKNNDKSPSLTPDFSGLSRYGAQFRVGVQSQQSFGLKHKLYFITENQGFERAVSLSEQNKNMTRLGVAVELELPIWKNGFGENLKYQKESLLKLAKSQELKNQFELLAKKIDAEKIYIEYAYLQSSMEIQKLLVDQGERLLAWVKRQYKDRLLEEVHVAQAEAALESRKLGMLSKELKQKNILLKLKSLLPEYIEKNFIAENIDEIEKYLFLKNITEERKDILALQESIFAETANINLQKESLKPELNFNFQFISYKKIHNTDNLTNCQGLTNCSLIGATLSFVVPLDFSTVQLAQNAAQDRIHSLKLNLSQEILNSKSEFEILRQQNDSLDKQILSLKDLIKIHENRLEFERARQRRGRATTFDLINSEQDLSESKDRLVEAKSARLAVLSQYKLYEVLP</sequence>
<keyword evidence="3" id="KW-0812">Transmembrane</keyword>
<dbReference type="InterPro" id="IPR051906">
    <property type="entry name" value="TolC-like"/>
</dbReference>
<dbReference type="SUPFAM" id="SSF56954">
    <property type="entry name" value="Outer membrane efflux proteins (OEP)"/>
    <property type="match status" value="1"/>
</dbReference>
<evidence type="ECO:0000256" key="5">
    <source>
        <dbReference type="ARBA" id="ARBA00023237"/>
    </source>
</evidence>
<keyword evidence="2" id="KW-1134">Transmembrane beta strand</keyword>
<keyword evidence="4" id="KW-0472">Membrane</keyword>
<dbReference type="Gene3D" id="1.20.1600.10">
    <property type="entry name" value="Outer membrane efflux proteins (OEP)"/>
    <property type="match status" value="1"/>
</dbReference>
<dbReference type="GO" id="GO:0015562">
    <property type="term" value="F:efflux transmembrane transporter activity"/>
    <property type="evidence" value="ECO:0007669"/>
    <property type="project" value="InterPro"/>
</dbReference>
<dbReference type="GO" id="GO:0009279">
    <property type="term" value="C:cell outer membrane"/>
    <property type="evidence" value="ECO:0007669"/>
    <property type="project" value="UniProtKB-SubCell"/>
</dbReference>
<evidence type="ECO:0000256" key="4">
    <source>
        <dbReference type="ARBA" id="ARBA00023136"/>
    </source>
</evidence>
<dbReference type="AlphaFoldDB" id="A0A369KW10"/>
<dbReference type="EMBL" id="QOVW01000013">
    <property type="protein sequence ID" value="RDB36997.1"/>
    <property type="molecule type" value="Genomic_DNA"/>
</dbReference>
<evidence type="ECO:0000256" key="3">
    <source>
        <dbReference type="ARBA" id="ARBA00022692"/>
    </source>
</evidence>
<comment type="caution">
    <text evidence="6">The sequence shown here is derived from an EMBL/GenBank/DDBJ whole genome shotgun (WGS) entry which is preliminary data.</text>
</comment>